<dbReference type="AlphaFoldDB" id="A0A3E4VA15"/>
<evidence type="ECO:0000313" key="2">
    <source>
        <dbReference type="EMBL" id="RGM24207.1"/>
    </source>
</evidence>
<dbReference type="Proteomes" id="UP000260808">
    <property type="component" value="Unassembled WGS sequence"/>
</dbReference>
<evidence type="ECO:0000313" key="5">
    <source>
        <dbReference type="Proteomes" id="UP000284472"/>
    </source>
</evidence>
<evidence type="ECO:0000313" key="4">
    <source>
        <dbReference type="Proteomes" id="UP000260808"/>
    </source>
</evidence>
<dbReference type="Proteomes" id="UP001296643">
    <property type="component" value="Unassembled WGS sequence"/>
</dbReference>
<proteinExistence type="predicted"/>
<evidence type="ECO:0000313" key="3">
    <source>
        <dbReference type="EMBL" id="RHD07733.1"/>
    </source>
</evidence>
<dbReference type="EMBL" id="JAAIRM010000011">
    <property type="protein sequence ID" value="NSI19310.1"/>
    <property type="molecule type" value="Genomic_DNA"/>
</dbReference>
<sequence>MPKKIMLALSNAEGDCDKPIHCEDLDKNDYETKYKGHLTCIKGCKARIKYTERKNNVKFFSTWNKEGDLHDEGCPYHVDYKGKRGRAKLKAYYEGIQLDDDTILKRLQWKMERLLKIHDENEIEHPRNGSAKITNTGEGTVDVSVEDENGEKSGNAPNLKYEDANFITKDDEGCMKSVFGVIDNVQLRSEKSGATYAYLNLKTNHSVVNIYFPEAFYSNEEANGVEEFEVYINRVKKMVETKTEDVMVIAYGDIRVKKKMGVNVNIISPKRILVNNKTYFSIVRQDI</sequence>
<protein>
    <submittedName>
        <fullName evidence="2">Uncharacterized protein</fullName>
    </submittedName>
</protein>
<accession>A0A3E4VA15</accession>
<name>A0A3E4VA15_MEDGN</name>
<dbReference type="RefSeq" id="WP_118043709.1">
    <property type="nucleotide sequence ID" value="NZ_JAAIRM010000011.1"/>
</dbReference>
<evidence type="ECO:0000313" key="1">
    <source>
        <dbReference type="EMBL" id="NSI19310.1"/>
    </source>
</evidence>
<reference evidence="1" key="3">
    <citation type="submission" date="2020-02" db="EMBL/GenBank/DDBJ databases">
        <authorList>
            <person name="Littmann E."/>
            <person name="Sorbara M."/>
        </authorList>
    </citation>
    <scope>NUCLEOTIDE SEQUENCE</scope>
    <source>
        <strain evidence="1">MSK.22.53</strain>
    </source>
</reference>
<gene>
    <name evidence="3" type="ORF">DW812_04950</name>
    <name evidence="2" type="ORF">DXC31_05075</name>
    <name evidence="1" type="ORF">G4958_08120</name>
</gene>
<reference evidence="4 5" key="1">
    <citation type="submission" date="2018-08" db="EMBL/GenBank/DDBJ databases">
        <title>A genome reference for cultivated species of the human gut microbiota.</title>
        <authorList>
            <person name="Zou Y."/>
            <person name="Xue W."/>
            <person name="Luo G."/>
        </authorList>
    </citation>
    <scope>NUCLEOTIDE SEQUENCE [LARGE SCALE GENOMIC DNA]</scope>
    <source>
        <strain evidence="3 5">AM32-6</strain>
        <strain evidence="2 4">TF01-20-2</strain>
    </source>
</reference>
<comment type="caution">
    <text evidence="2">The sequence shown here is derived from an EMBL/GenBank/DDBJ whole genome shotgun (WGS) entry which is preliminary data.</text>
</comment>
<reference evidence="1" key="2">
    <citation type="journal article" date="2020" name="Cell Host Microbe">
        <title>Functional and Genomic Variation between Human-Derived Isolates of Lachnospiraceae Reveals Inter- and Intra-Species Diversity.</title>
        <authorList>
            <person name="Sorbara M.T."/>
            <person name="Littmann E.R."/>
            <person name="Fontana E."/>
            <person name="Moody T.U."/>
            <person name="Kohout C.E."/>
            <person name="Gjonbalaj M."/>
            <person name="Eaton V."/>
            <person name="Seok R."/>
            <person name="Leiner I.M."/>
            <person name="Pamer E.G."/>
        </authorList>
    </citation>
    <scope>NUCLEOTIDE SEQUENCE</scope>
    <source>
        <strain evidence="1">MSK.22.53</strain>
    </source>
</reference>
<organism evidence="2 4">
    <name type="scientific">Mediterraneibacter gnavus</name>
    <name type="common">Ruminococcus gnavus</name>
    <dbReference type="NCBI Taxonomy" id="33038"/>
    <lineage>
        <taxon>Bacteria</taxon>
        <taxon>Bacillati</taxon>
        <taxon>Bacillota</taxon>
        <taxon>Clostridia</taxon>
        <taxon>Lachnospirales</taxon>
        <taxon>Lachnospiraceae</taxon>
        <taxon>Mediterraneibacter</taxon>
    </lineage>
</organism>
<dbReference type="EMBL" id="QSSX01000008">
    <property type="protein sequence ID" value="RGM24207.1"/>
    <property type="molecule type" value="Genomic_DNA"/>
</dbReference>
<dbReference type="Proteomes" id="UP000284472">
    <property type="component" value="Unassembled WGS sequence"/>
</dbReference>
<dbReference type="EMBL" id="QSIR01000005">
    <property type="protein sequence ID" value="RHD07733.1"/>
    <property type="molecule type" value="Genomic_DNA"/>
</dbReference>